<sequence>MPYKKLLTIKISFGYRIISSYNCRAKVKGADEIIGNYNLLGWKQMILSQNFIELLNDKYDYNVIVEVENKEKSFMAHYNVIILLLENIQPNENNIKVIANELELVELSNKLEILLIETKGSWLKTNFTILFLTKKNFKDLEIFCNDIVVKVDLQMKETKIWEYTIKYFHISSKDILDKKDLIHYNLVPERPMKSVILPARTVLVPELPARVNESFSTIISDEHAAEISFWIDLIIIKVANTDEILGGYNPLMWDKITNDKWMYINDSFIFSLKNGNIQNSIEIRYAVIVLIIRAKVGDFRFANYEVFKIKKKIT</sequence>
<accession>A0A397H1Q5</accession>
<gene>
    <name evidence="1" type="ORF">Glove_428g51</name>
</gene>
<dbReference type="Proteomes" id="UP000266861">
    <property type="component" value="Unassembled WGS sequence"/>
</dbReference>
<protein>
    <recommendedName>
        <fullName evidence="3">BTB domain-containing protein</fullName>
    </recommendedName>
</protein>
<evidence type="ECO:0008006" key="3">
    <source>
        <dbReference type="Google" id="ProtNLM"/>
    </source>
</evidence>
<name>A0A397H1Q5_9GLOM</name>
<keyword evidence="2" id="KW-1185">Reference proteome</keyword>
<reference evidence="1 2" key="1">
    <citation type="submission" date="2018-08" db="EMBL/GenBank/DDBJ databases">
        <title>Genome and evolution of the arbuscular mycorrhizal fungus Diversispora epigaea (formerly Glomus versiforme) and its bacterial endosymbionts.</title>
        <authorList>
            <person name="Sun X."/>
            <person name="Fei Z."/>
            <person name="Harrison M."/>
        </authorList>
    </citation>
    <scope>NUCLEOTIDE SEQUENCE [LARGE SCALE GENOMIC DNA]</scope>
    <source>
        <strain evidence="1 2">IT104</strain>
    </source>
</reference>
<evidence type="ECO:0000313" key="2">
    <source>
        <dbReference type="Proteomes" id="UP000266861"/>
    </source>
</evidence>
<comment type="caution">
    <text evidence="1">The sequence shown here is derived from an EMBL/GenBank/DDBJ whole genome shotgun (WGS) entry which is preliminary data.</text>
</comment>
<proteinExistence type="predicted"/>
<dbReference type="EMBL" id="PQFF01000379">
    <property type="protein sequence ID" value="RHZ54300.1"/>
    <property type="molecule type" value="Genomic_DNA"/>
</dbReference>
<dbReference type="OrthoDB" id="25620at2759"/>
<evidence type="ECO:0000313" key="1">
    <source>
        <dbReference type="EMBL" id="RHZ54300.1"/>
    </source>
</evidence>
<dbReference type="AlphaFoldDB" id="A0A397H1Q5"/>
<organism evidence="1 2">
    <name type="scientific">Diversispora epigaea</name>
    <dbReference type="NCBI Taxonomy" id="1348612"/>
    <lineage>
        <taxon>Eukaryota</taxon>
        <taxon>Fungi</taxon>
        <taxon>Fungi incertae sedis</taxon>
        <taxon>Mucoromycota</taxon>
        <taxon>Glomeromycotina</taxon>
        <taxon>Glomeromycetes</taxon>
        <taxon>Diversisporales</taxon>
        <taxon>Diversisporaceae</taxon>
        <taxon>Diversispora</taxon>
    </lineage>
</organism>